<evidence type="ECO:0000256" key="7">
    <source>
        <dbReference type="ARBA" id="ARBA00022932"/>
    </source>
</evidence>
<dbReference type="SMART" id="SM00480">
    <property type="entry name" value="POL3Bc"/>
    <property type="match status" value="1"/>
</dbReference>
<dbReference type="GO" id="GO:0008408">
    <property type="term" value="F:3'-5' exonuclease activity"/>
    <property type="evidence" value="ECO:0007669"/>
    <property type="project" value="InterPro"/>
</dbReference>
<accession>A0A1G2R7Z6</accession>
<keyword evidence="3 9" id="KW-0963">Cytoplasm</keyword>
<evidence type="ECO:0000256" key="2">
    <source>
        <dbReference type="ARBA" id="ARBA00010752"/>
    </source>
</evidence>
<protein>
    <recommendedName>
        <fullName evidence="9">Beta sliding clamp</fullName>
    </recommendedName>
</protein>
<dbReference type="PANTHER" id="PTHR30478:SF0">
    <property type="entry name" value="BETA SLIDING CLAMP"/>
    <property type="match status" value="1"/>
</dbReference>
<keyword evidence="5 9" id="KW-0548">Nucleotidyltransferase</keyword>
<comment type="caution">
    <text evidence="13">The sequence shown here is derived from an EMBL/GenBank/DDBJ whole genome shotgun (WGS) entry which is preliminary data.</text>
</comment>
<organism evidence="13 14">
    <name type="scientific">Candidatus Wildermuthbacteria bacterium RIFCSPHIGHO2_02_FULL_48_16</name>
    <dbReference type="NCBI Taxonomy" id="1802453"/>
    <lineage>
        <taxon>Bacteria</taxon>
        <taxon>Candidatus Wildermuthiibacteriota</taxon>
    </lineage>
</organism>
<comment type="subunit">
    <text evidence="9">Forms a ring-shaped head-to-tail homodimer around DNA.</text>
</comment>
<feature type="domain" description="DNA polymerase III beta sliding clamp C-terminal" evidence="12">
    <location>
        <begin position="254"/>
        <end position="373"/>
    </location>
</feature>
<dbReference type="InterPro" id="IPR022637">
    <property type="entry name" value="DNA_polIII_beta_cen"/>
</dbReference>
<evidence type="ECO:0000256" key="1">
    <source>
        <dbReference type="ARBA" id="ARBA00004496"/>
    </source>
</evidence>
<dbReference type="Gene3D" id="3.10.150.10">
    <property type="entry name" value="DNA Polymerase III, subunit A, domain 2"/>
    <property type="match status" value="1"/>
</dbReference>
<evidence type="ECO:0000256" key="3">
    <source>
        <dbReference type="ARBA" id="ARBA00022490"/>
    </source>
</evidence>
<dbReference type="PANTHER" id="PTHR30478">
    <property type="entry name" value="DNA POLYMERASE III SUBUNIT BETA"/>
    <property type="match status" value="1"/>
</dbReference>
<evidence type="ECO:0000256" key="4">
    <source>
        <dbReference type="ARBA" id="ARBA00022679"/>
    </source>
</evidence>
<dbReference type="InterPro" id="IPR001001">
    <property type="entry name" value="DNA_polIII_beta"/>
</dbReference>
<dbReference type="InterPro" id="IPR046938">
    <property type="entry name" value="DNA_clamp_sf"/>
</dbReference>
<reference evidence="13 14" key="1">
    <citation type="journal article" date="2016" name="Nat. Commun.">
        <title>Thousands of microbial genomes shed light on interconnected biogeochemical processes in an aquifer system.</title>
        <authorList>
            <person name="Anantharaman K."/>
            <person name="Brown C.T."/>
            <person name="Hug L.A."/>
            <person name="Sharon I."/>
            <person name="Castelle C.J."/>
            <person name="Probst A.J."/>
            <person name="Thomas B.C."/>
            <person name="Singh A."/>
            <person name="Wilkins M.J."/>
            <person name="Karaoz U."/>
            <person name="Brodie E.L."/>
            <person name="Williams K.H."/>
            <person name="Hubbard S.S."/>
            <person name="Banfield J.F."/>
        </authorList>
    </citation>
    <scope>NUCLEOTIDE SEQUENCE [LARGE SCALE GENOMIC DNA]</scope>
</reference>
<name>A0A1G2R7Z6_9BACT</name>
<evidence type="ECO:0000256" key="6">
    <source>
        <dbReference type="ARBA" id="ARBA00022705"/>
    </source>
</evidence>
<keyword evidence="8" id="KW-0238">DNA-binding</keyword>
<comment type="similarity">
    <text evidence="2 9">Belongs to the beta sliding clamp family.</text>
</comment>
<evidence type="ECO:0000256" key="9">
    <source>
        <dbReference type="PIRNR" id="PIRNR000804"/>
    </source>
</evidence>
<evidence type="ECO:0000259" key="10">
    <source>
        <dbReference type="Pfam" id="PF00712"/>
    </source>
</evidence>
<evidence type="ECO:0000313" key="13">
    <source>
        <dbReference type="EMBL" id="OHA68995.1"/>
    </source>
</evidence>
<dbReference type="InterPro" id="IPR022634">
    <property type="entry name" value="DNA_polIII_beta_N"/>
</dbReference>
<evidence type="ECO:0000259" key="11">
    <source>
        <dbReference type="Pfam" id="PF02767"/>
    </source>
</evidence>
<sequence length="375" mass="41289">MKTTVLKDFLKEGVSMAERIAAKNPSLPILSNIFISAENNFLQISATDLEVGAHYKVLAKNDKPGAVVVPSKTLSQFVASLVDPQVTLATKEKQFEISSGSFRALLKTLDTEDFPIIPSPRGNEPMVEVDAKTLCQGLQAVIGFVGQTQARPEISGILFSFSQKTLKLVSTDSFRLAEKTVATRTQAPKEHSFILPAKAAREVVGAFGEREGRVKIFMSPNQASFFYSLEGQAKEPQISLVSRVIEGEYPRYQDVIPTSTQTKATLDRNDLIMHLRAASVFSGRMSDARFVVDPKTQKVEIRSSSQDLGEGASSIDAKVEGEKREVSFNWRFFLEGLSQMKSAKVDFGLAAEEGPAVLRPSQEEEYVYVLMPLKL</sequence>
<feature type="domain" description="DNA polymerase III beta sliding clamp N-terminal" evidence="10">
    <location>
        <begin position="1"/>
        <end position="118"/>
    </location>
</feature>
<keyword evidence="4 9" id="KW-0808">Transferase</keyword>
<dbReference type="AlphaFoldDB" id="A0A1G2R7Z6"/>
<gene>
    <name evidence="13" type="ORF">A3J68_00615</name>
</gene>
<dbReference type="Pfam" id="PF02767">
    <property type="entry name" value="DNA_pol3_beta_2"/>
    <property type="match status" value="1"/>
</dbReference>
<dbReference type="InterPro" id="IPR022635">
    <property type="entry name" value="DNA_polIII_beta_C"/>
</dbReference>
<dbReference type="GO" id="GO:0009360">
    <property type="term" value="C:DNA polymerase III complex"/>
    <property type="evidence" value="ECO:0007669"/>
    <property type="project" value="InterPro"/>
</dbReference>
<keyword evidence="7 9" id="KW-0239">DNA-directed DNA polymerase</keyword>
<dbReference type="EMBL" id="MHTY01000010">
    <property type="protein sequence ID" value="OHA68995.1"/>
    <property type="molecule type" value="Genomic_DNA"/>
</dbReference>
<dbReference type="PIRSF" id="PIRSF000804">
    <property type="entry name" value="DNA_pol_III_b"/>
    <property type="match status" value="1"/>
</dbReference>
<comment type="subcellular location">
    <subcellularLocation>
        <location evidence="1 9">Cytoplasm</location>
    </subcellularLocation>
</comment>
<dbReference type="Pfam" id="PF00712">
    <property type="entry name" value="DNA_pol3_beta"/>
    <property type="match status" value="1"/>
</dbReference>
<comment type="function">
    <text evidence="9">Confers DNA tethering and processivity to DNA polymerases and other proteins. Acts as a clamp, forming a ring around DNA (a reaction catalyzed by the clamp-loading complex) which diffuses in an ATP-independent manner freely and bidirectionally along dsDNA. Initially characterized for its ability to contact the catalytic subunit of DNA polymerase III (Pol III), a complex, multichain enzyme responsible for most of the replicative synthesis in bacteria; Pol III exhibits 3'-5' exonuclease proofreading activity. The beta chain is required for initiation of replication as well as for processivity of DNA replication.</text>
</comment>
<dbReference type="GO" id="GO:0003677">
    <property type="term" value="F:DNA binding"/>
    <property type="evidence" value="ECO:0007669"/>
    <property type="project" value="UniProtKB-UniRule"/>
</dbReference>
<evidence type="ECO:0000313" key="14">
    <source>
        <dbReference type="Proteomes" id="UP000178529"/>
    </source>
</evidence>
<dbReference type="GO" id="GO:0003887">
    <property type="term" value="F:DNA-directed DNA polymerase activity"/>
    <property type="evidence" value="ECO:0007669"/>
    <property type="project" value="UniProtKB-UniRule"/>
</dbReference>
<proteinExistence type="inferred from homology"/>
<evidence type="ECO:0000256" key="5">
    <source>
        <dbReference type="ARBA" id="ARBA00022695"/>
    </source>
</evidence>
<dbReference type="Proteomes" id="UP000178529">
    <property type="component" value="Unassembled WGS sequence"/>
</dbReference>
<dbReference type="Gene3D" id="3.70.10.10">
    <property type="match status" value="1"/>
</dbReference>
<dbReference type="SUPFAM" id="SSF55979">
    <property type="entry name" value="DNA clamp"/>
    <property type="match status" value="3"/>
</dbReference>
<dbReference type="NCBIfam" id="TIGR00663">
    <property type="entry name" value="dnan"/>
    <property type="match status" value="1"/>
</dbReference>
<dbReference type="Pfam" id="PF02768">
    <property type="entry name" value="DNA_pol3_beta_3"/>
    <property type="match status" value="1"/>
</dbReference>
<feature type="domain" description="DNA polymerase III beta sliding clamp central" evidence="11">
    <location>
        <begin position="130"/>
        <end position="250"/>
    </location>
</feature>
<dbReference type="GO" id="GO:0005737">
    <property type="term" value="C:cytoplasm"/>
    <property type="evidence" value="ECO:0007669"/>
    <property type="project" value="UniProtKB-SubCell"/>
</dbReference>
<dbReference type="CDD" id="cd00140">
    <property type="entry name" value="beta_clamp"/>
    <property type="match status" value="1"/>
</dbReference>
<evidence type="ECO:0000256" key="8">
    <source>
        <dbReference type="ARBA" id="ARBA00023125"/>
    </source>
</evidence>
<keyword evidence="6 9" id="KW-0235">DNA replication</keyword>
<dbReference type="GO" id="GO:0006271">
    <property type="term" value="P:DNA strand elongation involved in DNA replication"/>
    <property type="evidence" value="ECO:0007669"/>
    <property type="project" value="TreeGrafter"/>
</dbReference>
<evidence type="ECO:0000259" key="12">
    <source>
        <dbReference type="Pfam" id="PF02768"/>
    </source>
</evidence>